<reference evidence="1" key="1">
    <citation type="submission" date="2021-10" db="EMBL/GenBank/DDBJ databases">
        <title>Tropical sea cucumber genome reveals ecological adaptation and Cuvierian tubules defense mechanism.</title>
        <authorList>
            <person name="Chen T."/>
        </authorList>
    </citation>
    <scope>NUCLEOTIDE SEQUENCE</scope>
    <source>
        <strain evidence="1">Nanhai2018</strain>
        <tissue evidence="1">Muscle</tissue>
    </source>
</reference>
<dbReference type="Proteomes" id="UP001152320">
    <property type="component" value="Chromosome 10"/>
</dbReference>
<keyword evidence="2" id="KW-1185">Reference proteome</keyword>
<dbReference type="EMBL" id="JAIZAY010000010">
    <property type="protein sequence ID" value="KAJ8034729.1"/>
    <property type="molecule type" value="Genomic_DNA"/>
</dbReference>
<accession>A0A9Q1BY76</accession>
<evidence type="ECO:0000313" key="1">
    <source>
        <dbReference type="EMBL" id="KAJ8034729.1"/>
    </source>
</evidence>
<gene>
    <name evidence="1" type="ORF">HOLleu_21692</name>
</gene>
<dbReference type="AlphaFoldDB" id="A0A9Q1BY76"/>
<sequence>MFVVYEAPIQRHNVSFPSLSAAITGLHCTGTPTGALLQAHGLQTVGEASNTFGAEYVYSTLSKMLAKHLLRVS</sequence>
<name>A0A9Q1BY76_HOLLE</name>
<evidence type="ECO:0000313" key="2">
    <source>
        <dbReference type="Proteomes" id="UP001152320"/>
    </source>
</evidence>
<organism evidence="1 2">
    <name type="scientific">Holothuria leucospilota</name>
    <name type="common">Black long sea cucumber</name>
    <name type="synonym">Mertensiothuria leucospilota</name>
    <dbReference type="NCBI Taxonomy" id="206669"/>
    <lineage>
        <taxon>Eukaryota</taxon>
        <taxon>Metazoa</taxon>
        <taxon>Echinodermata</taxon>
        <taxon>Eleutherozoa</taxon>
        <taxon>Echinozoa</taxon>
        <taxon>Holothuroidea</taxon>
        <taxon>Aspidochirotacea</taxon>
        <taxon>Aspidochirotida</taxon>
        <taxon>Holothuriidae</taxon>
        <taxon>Holothuria</taxon>
    </lineage>
</organism>
<proteinExistence type="predicted"/>
<comment type="caution">
    <text evidence="1">The sequence shown here is derived from an EMBL/GenBank/DDBJ whole genome shotgun (WGS) entry which is preliminary data.</text>
</comment>
<protein>
    <submittedName>
        <fullName evidence="1">Uncharacterized protein</fullName>
    </submittedName>
</protein>